<protein>
    <submittedName>
        <fullName evidence="2">Uncharacterized protein</fullName>
    </submittedName>
</protein>
<proteinExistence type="predicted"/>
<keyword evidence="1" id="KW-0812">Transmembrane</keyword>
<dbReference type="RefSeq" id="WP_185141940.1">
    <property type="nucleotide sequence ID" value="NZ_JACJVP010000008.1"/>
</dbReference>
<feature type="transmembrane region" description="Helical" evidence="1">
    <location>
        <begin position="6"/>
        <end position="23"/>
    </location>
</feature>
<comment type="caution">
    <text evidence="2">The sequence shown here is derived from an EMBL/GenBank/DDBJ whole genome shotgun (WGS) entry which is preliminary data.</text>
</comment>
<keyword evidence="3" id="KW-1185">Reference proteome</keyword>
<keyword evidence="1" id="KW-0472">Membrane</keyword>
<dbReference type="EMBL" id="JACJVP010000008">
    <property type="protein sequence ID" value="MBB6670497.1"/>
    <property type="molecule type" value="Genomic_DNA"/>
</dbReference>
<accession>A0A7X0RMY5</accession>
<evidence type="ECO:0000313" key="2">
    <source>
        <dbReference type="EMBL" id="MBB6670497.1"/>
    </source>
</evidence>
<gene>
    <name evidence="2" type="ORF">H7C19_07325</name>
</gene>
<dbReference type="Proteomes" id="UP000547209">
    <property type="component" value="Unassembled WGS sequence"/>
</dbReference>
<reference evidence="2 3" key="1">
    <citation type="submission" date="2020-08" db="EMBL/GenBank/DDBJ databases">
        <title>Cohnella phylogeny.</title>
        <authorList>
            <person name="Dunlap C."/>
        </authorList>
    </citation>
    <scope>NUCLEOTIDE SEQUENCE [LARGE SCALE GENOMIC DNA]</scope>
    <source>
        <strain evidence="2 3">DSM 28246</strain>
    </source>
</reference>
<dbReference type="AlphaFoldDB" id="A0A7X0RMY5"/>
<sequence length="148" mass="16443">MKKYYFAGMIGVVAIVFISIWAGRDTRIVSIQPNEAVSVEFYNASSSASLDSEVQVMYINEQQDIVEVFNQLSKMKPNGHARPLDGNYTFKINKTDGSNLIYVYTNGVVTTSTGFKGGVQSDNVMNRLWAMLDYPVQNLAEEELPALG</sequence>
<evidence type="ECO:0000256" key="1">
    <source>
        <dbReference type="SAM" id="Phobius"/>
    </source>
</evidence>
<keyword evidence="1" id="KW-1133">Transmembrane helix</keyword>
<organism evidence="2 3">
    <name type="scientific">Cohnella nanjingensis</name>
    <dbReference type="NCBI Taxonomy" id="1387779"/>
    <lineage>
        <taxon>Bacteria</taxon>
        <taxon>Bacillati</taxon>
        <taxon>Bacillota</taxon>
        <taxon>Bacilli</taxon>
        <taxon>Bacillales</taxon>
        <taxon>Paenibacillaceae</taxon>
        <taxon>Cohnella</taxon>
    </lineage>
</organism>
<name>A0A7X0RMY5_9BACL</name>
<evidence type="ECO:0000313" key="3">
    <source>
        <dbReference type="Proteomes" id="UP000547209"/>
    </source>
</evidence>